<proteinExistence type="predicted"/>
<reference evidence="1" key="1">
    <citation type="journal article" date="2012" name="Proc. Natl. Acad. Sci. U.S.A.">
        <title>Antigenic diversity is generated by distinct evolutionary mechanisms in African trypanosome species.</title>
        <authorList>
            <person name="Jackson A.P."/>
            <person name="Berry A."/>
            <person name="Aslett M."/>
            <person name="Allison H.C."/>
            <person name="Burton P."/>
            <person name="Vavrova-Anderson J."/>
            <person name="Brown R."/>
            <person name="Browne H."/>
            <person name="Corton N."/>
            <person name="Hauser H."/>
            <person name="Gamble J."/>
            <person name="Gilderthorp R."/>
            <person name="Marcello L."/>
            <person name="McQuillan J."/>
            <person name="Otto T.D."/>
            <person name="Quail M.A."/>
            <person name="Sanders M.J."/>
            <person name="van Tonder A."/>
            <person name="Ginger M.L."/>
            <person name="Field M.C."/>
            <person name="Barry J.D."/>
            <person name="Hertz-Fowler C."/>
            <person name="Berriman M."/>
        </authorList>
    </citation>
    <scope>NUCLEOTIDE SEQUENCE</scope>
    <source>
        <strain evidence="1">IL3000</strain>
    </source>
</reference>
<evidence type="ECO:0000313" key="1">
    <source>
        <dbReference type="EMBL" id="CCC96099.1"/>
    </source>
</evidence>
<name>G0V376_TRYCI</name>
<organism evidence="1">
    <name type="scientific">Trypanosoma congolense (strain IL3000)</name>
    <dbReference type="NCBI Taxonomy" id="1068625"/>
    <lineage>
        <taxon>Eukaryota</taxon>
        <taxon>Discoba</taxon>
        <taxon>Euglenozoa</taxon>
        <taxon>Kinetoplastea</taxon>
        <taxon>Metakinetoplastina</taxon>
        <taxon>Trypanosomatida</taxon>
        <taxon>Trypanosomatidae</taxon>
        <taxon>Trypanosoma</taxon>
        <taxon>Nannomonas</taxon>
    </lineage>
</organism>
<sequence length="106" mass="11881">MRSGLLSLIDSRRAVSVITSFFANSKSFTFRLRPFTFTLRAFTEGTSTCFVRPAKRPGALPSVATISSVERCFYNATTIVATHSNQCKPLLTLFQHKQICRKHAHV</sequence>
<dbReference type="AlphaFoldDB" id="G0V376"/>
<accession>G0V376</accession>
<protein>
    <submittedName>
        <fullName evidence="1">Uncharacterized protein</fullName>
    </submittedName>
</protein>
<dbReference type="EMBL" id="HE575324">
    <property type="protein sequence ID" value="CCC96099.1"/>
    <property type="molecule type" value="Genomic_DNA"/>
</dbReference>
<gene>
    <name evidence="1" type="ORF">TCIL3000_11_16090</name>
</gene>